<gene>
    <name evidence="2" type="ORF">SAMN02745823_01075</name>
</gene>
<dbReference type="STRING" id="1123282.SAMN02745823_01075"/>
<dbReference type="Proteomes" id="UP000183995">
    <property type="component" value="Unassembled WGS sequence"/>
</dbReference>
<feature type="transmembrane region" description="Helical" evidence="1">
    <location>
        <begin position="82"/>
        <end position="102"/>
    </location>
</feature>
<protein>
    <recommendedName>
        <fullName evidence="4">Ketopantoate reductase N-terminal domain-containing protein</fullName>
    </recommendedName>
</protein>
<evidence type="ECO:0008006" key="4">
    <source>
        <dbReference type="Google" id="ProtNLM"/>
    </source>
</evidence>
<evidence type="ECO:0000313" key="2">
    <source>
        <dbReference type="EMBL" id="SHH82749.1"/>
    </source>
</evidence>
<dbReference type="AlphaFoldDB" id="A0A1M5W582"/>
<dbReference type="EMBL" id="FQXV01000003">
    <property type="protein sequence ID" value="SHH82749.1"/>
    <property type="molecule type" value="Genomic_DNA"/>
</dbReference>
<sequence>MHRTEDIYDYIFVTVRAEQLHQALSELRDNQSPTVVTMVNSLESYECWETLCGKGRKRRNGHAAPGILRIFKQCAGIAVVTYGGYLCLILYLFDYVFIYFLIERTETIIASKTCGANKWITMDIKLSIRKPLPYSETRMAGNIINGLLYGESRL</sequence>
<accession>A0A1M5W582</accession>
<keyword evidence="1" id="KW-0812">Transmembrane</keyword>
<evidence type="ECO:0000256" key="1">
    <source>
        <dbReference type="SAM" id="Phobius"/>
    </source>
</evidence>
<keyword evidence="1" id="KW-0472">Membrane</keyword>
<keyword evidence="1" id="KW-1133">Transmembrane helix</keyword>
<evidence type="ECO:0000313" key="3">
    <source>
        <dbReference type="Proteomes" id="UP000183995"/>
    </source>
</evidence>
<name>A0A1M5W582_9FIRM</name>
<reference evidence="2 3" key="1">
    <citation type="submission" date="2016-11" db="EMBL/GenBank/DDBJ databases">
        <authorList>
            <person name="Jaros S."/>
            <person name="Januszkiewicz K."/>
            <person name="Wedrychowicz H."/>
        </authorList>
    </citation>
    <scope>NUCLEOTIDE SEQUENCE [LARGE SCALE GENOMIC DNA]</scope>
    <source>
        <strain evidence="2 3">DSM 10068</strain>
    </source>
</reference>
<organism evidence="2 3">
    <name type="scientific">Sporobacter termitidis DSM 10068</name>
    <dbReference type="NCBI Taxonomy" id="1123282"/>
    <lineage>
        <taxon>Bacteria</taxon>
        <taxon>Bacillati</taxon>
        <taxon>Bacillota</taxon>
        <taxon>Clostridia</taxon>
        <taxon>Eubacteriales</taxon>
        <taxon>Oscillospiraceae</taxon>
        <taxon>Sporobacter</taxon>
    </lineage>
</organism>
<keyword evidence="3" id="KW-1185">Reference proteome</keyword>
<proteinExistence type="predicted"/>